<dbReference type="Proteomes" id="UP000271227">
    <property type="component" value="Unassembled WGS sequence"/>
</dbReference>
<dbReference type="Pfam" id="PF01370">
    <property type="entry name" value="Epimerase"/>
    <property type="match status" value="1"/>
</dbReference>
<dbReference type="InterPro" id="IPR036291">
    <property type="entry name" value="NAD(P)-bd_dom_sf"/>
</dbReference>
<accession>A0A3M0CUR9</accession>
<dbReference type="RefSeq" id="WP_170163519.1">
    <property type="nucleotide sequence ID" value="NZ_REFR01000002.1"/>
</dbReference>
<dbReference type="InterPro" id="IPR001509">
    <property type="entry name" value="Epimerase_deHydtase"/>
</dbReference>
<gene>
    <name evidence="2" type="ORF">BXY39_0139</name>
</gene>
<dbReference type="PANTHER" id="PTHR48079">
    <property type="entry name" value="PROTEIN YEEZ"/>
    <property type="match status" value="1"/>
</dbReference>
<dbReference type="InterPro" id="IPR051783">
    <property type="entry name" value="NAD(P)-dependent_oxidoreduct"/>
</dbReference>
<name>A0A3M0CUR9_9PROT</name>
<evidence type="ECO:0000259" key="1">
    <source>
        <dbReference type="Pfam" id="PF01370"/>
    </source>
</evidence>
<dbReference type="GO" id="GO:0004029">
    <property type="term" value="F:aldehyde dehydrogenase (NAD+) activity"/>
    <property type="evidence" value="ECO:0007669"/>
    <property type="project" value="TreeGrafter"/>
</dbReference>
<evidence type="ECO:0000313" key="2">
    <source>
        <dbReference type="EMBL" id="RMB12715.1"/>
    </source>
</evidence>
<dbReference type="FunCoup" id="A0A3M0CUR9">
    <property type="interactions" value="351"/>
</dbReference>
<dbReference type="PANTHER" id="PTHR48079:SF6">
    <property type="entry name" value="NAD(P)-BINDING DOMAIN-CONTAINING PROTEIN-RELATED"/>
    <property type="match status" value="1"/>
</dbReference>
<feature type="domain" description="NAD-dependent epimerase/dehydratase" evidence="1">
    <location>
        <begin position="5"/>
        <end position="228"/>
    </location>
</feature>
<sequence>MPHAFVTGATGFLGRHLVDVLGEAGWQITAMVRDPAAAEALFGTKVRLTQGDLTDPESVRGGMPKGTDAVFHTAADTSTWARHRVRQHAINVQGTQAVIEAATAKKAGRLIHVSSIAVFGIHHGIITEESETRGTGSRVSYVKTKAAGEACVRAAVQEGRLDAVIVNPTHIVGRYDTHNWARLIRLVADGSLPGIPPGGGNFANGRTVAEAMLAAVDRGRRGERYILGGPNARFTDFIAVAGRTLNTPVTAKETPAWLLKGMARFLAPVGAVTGKKPLMTPEEAYFACESIDASSAKAVDELGYREIPLEQSIAESVTFLRDQGLVT</sequence>
<evidence type="ECO:0000313" key="3">
    <source>
        <dbReference type="Proteomes" id="UP000271227"/>
    </source>
</evidence>
<dbReference type="SUPFAM" id="SSF51735">
    <property type="entry name" value="NAD(P)-binding Rossmann-fold domains"/>
    <property type="match status" value="1"/>
</dbReference>
<dbReference type="AlphaFoldDB" id="A0A3M0CUR9"/>
<organism evidence="2 3">
    <name type="scientific">Eilatimonas milleporae</name>
    <dbReference type="NCBI Taxonomy" id="911205"/>
    <lineage>
        <taxon>Bacteria</taxon>
        <taxon>Pseudomonadati</taxon>
        <taxon>Pseudomonadota</taxon>
        <taxon>Alphaproteobacteria</taxon>
        <taxon>Kordiimonadales</taxon>
        <taxon>Kordiimonadaceae</taxon>
        <taxon>Eilatimonas</taxon>
    </lineage>
</organism>
<dbReference type="InParanoid" id="A0A3M0CUR9"/>
<dbReference type="Gene3D" id="3.40.50.720">
    <property type="entry name" value="NAD(P)-binding Rossmann-like Domain"/>
    <property type="match status" value="1"/>
</dbReference>
<protein>
    <recommendedName>
        <fullName evidence="1">NAD-dependent epimerase/dehydratase domain-containing protein</fullName>
    </recommendedName>
</protein>
<comment type="caution">
    <text evidence="2">The sequence shown here is derived from an EMBL/GenBank/DDBJ whole genome shotgun (WGS) entry which is preliminary data.</text>
</comment>
<dbReference type="EMBL" id="REFR01000002">
    <property type="protein sequence ID" value="RMB12715.1"/>
    <property type="molecule type" value="Genomic_DNA"/>
</dbReference>
<keyword evidence="3" id="KW-1185">Reference proteome</keyword>
<dbReference type="GO" id="GO:0005737">
    <property type="term" value="C:cytoplasm"/>
    <property type="evidence" value="ECO:0007669"/>
    <property type="project" value="TreeGrafter"/>
</dbReference>
<proteinExistence type="predicted"/>
<reference evidence="2 3" key="1">
    <citation type="submission" date="2018-10" db="EMBL/GenBank/DDBJ databases">
        <title>Genomic Encyclopedia of Archaeal and Bacterial Type Strains, Phase II (KMG-II): from individual species to whole genera.</title>
        <authorList>
            <person name="Goeker M."/>
        </authorList>
    </citation>
    <scope>NUCLEOTIDE SEQUENCE [LARGE SCALE GENOMIC DNA]</scope>
    <source>
        <strain evidence="2 3">DSM 25217</strain>
    </source>
</reference>